<accession>A0AAV7IRK2</accession>
<evidence type="ECO:0000256" key="1">
    <source>
        <dbReference type="ARBA" id="ARBA00016765"/>
    </source>
</evidence>
<dbReference type="Pfam" id="PF09762">
    <property type="entry name" value="CCDC93_CC"/>
    <property type="match status" value="1"/>
</dbReference>
<evidence type="ECO:0000313" key="4">
    <source>
        <dbReference type="EMBL" id="KAH0554785.1"/>
    </source>
</evidence>
<dbReference type="InterPro" id="IPR039116">
    <property type="entry name" value="CCDC93"/>
</dbReference>
<dbReference type="PANTHER" id="PTHR16441">
    <property type="entry name" value="FIDIPIDINE"/>
    <property type="match status" value="1"/>
</dbReference>
<sequence>MGSIVSSQINQEMETVGRNFTPLIDRKDTDSDANLYEALIKKKMSWLNQVQKVKHDQSELLQKISRLIERIEKISENQSKIENNTSQLTNLKNFDNKKVHMSLKDQETKFREQCKKDLTYLQIICDTVENSASVTKQSHYKEYDEFKLSINKIRLTLAKNLPASVYGTIQSSFSKNIRETKQYYTLYNTLDDSKLYLNKELSLLNSIQDNYLRAISSSRREQFLKQFEIIIKDVQKNKEKVEKKCVKEKNRQYNLSQQFVVLMEQQRKYITAVQQLTFECRRNEFFT</sequence>
<dbReference type="Proteomes" id="UP000826195">
    <property type="component" value="Unassembled WGS sequence"/>
</dbReference>
<feature type="domain" description="CCDC93 coiled-coil" evidence="3">
    <location>
        <begin position="174"/>
        <end position="284"/>
    </location>
</feature>
<evidence type="ECO:0000259" key="3">
    <source>
        <dbReference type="Pfam" id="PF09762"/>
    </source>
</evidence>
<name>A0AAV7IRK2_COTGL</name>
<organism evidence="4 5">
    <name type="scientific">Cotesia glomerata</name>
    <name type="common">Lepidopteran parasitic wasp</name>
    <name type="synonym">Apanteles glomeratus</name>
    <dbReference type="NCBI Taxonomy" id="32391"/>
    <lineage>
        <taxon>Eukaryota</taxon>
        <taxon>Metazoa</taxon>
        <taxon>Ecdysozoa</taxon>
        <taxon>Arthropoda</taxon>
        <taxon>Hexapoda</taxon>
        <taxon>Insecta</taxon>
        <taxon>Pterygota</taxon>
        <taxon>Neoptera</taxon>
        <taxon>Endopterygota</taxon>
        <taxon>Hymenoptera</taxon>
        <taxon>Apocrita</taxon>
        <taxon>Ichneumonoidea</taxon>
        <taxon>Braconidae</taxon>
        <taxon>Microgastrinae</taxon>
        <taxon>Cotesia</taxon>
    </lineage>
</organism>
<feature type="coiled-coil region" evidence="2">
    <location>
        <begin position="57"/>
        <end position="84"/>
    </location>
</feature>
<evidence type="ECO:0000313" key="5">
    <source>
        <dbReference type="Proteomes" id="UP000826195"/>
    </source>
</evidence>
<dbReference type="GO" id="GO:0006893">
    <property type="term" value="P:Golgi to plasma membrane transport"/>
    <property type="evidence" value="ECO:0007669"/>
    <property type="project" value="TreeGrafter"/>
</dbReference>
<comment type="caution">
    <text evidence="4">The sequence shown here is derived from an EMBL/GenBank/DDBJ whole genome shotgun (WGS) entry which is preliminary data.</text>
</comment>
<reference evidence="4 5" key="1">
    <citation type="journal article" date="2021" name="J. Hered.">
        <title>A chromosome-level genome assembly of the parasitoid wasp, Cotesia glomerata (Hymenoptera: Braconidae).</title>
        <authorList>
            <person name="Pinto B.J."/>
            <person name="Weis J.J."/>
            <person name="Gamble T."/>
            <person name="Ode P.J."/>
            <person name="Paul R."/>
            <person name="Zaspel J.M."/>
        </authorList>
    </citation>
    <scope>NUCLEOTIDE SEQUENCE [LARGE SCALE GENOMIC DNA]</scope>
    <source>
        <tissue evidence="4">Whole</tissue>
    </source>
</reference>
<evidence type="ECO:0000256" key="2">
    <source>
        <dbReference type="SAM" id="Coils"/>
    </source>
</evidence>
<keyword evidence="2" id="KW-0175">Coiled coil</keyword>
<gene>
    <name evidence="4" type="ORF">KQX54_012698</name>
</gene>
<dbReference type="PANTHER" id="PTHR16441:SF0">
    <property type="entry name" value="COILED-COIL DOMAIN-CONTAINING PROTEIN 93"/>
    <property type="match status" value="1"/>
</dbReference>
<dbReference type="EMBL" id="JAHXZJ010001119">
    <property type="protein sequence ID" value="KAH0554785.1"/>
    <property type="molecule type" value="Genomic_DNA"/>
</dbReference>
<keyword evidence="5" id="KW-1185">Reference proteome</keyword>
<feature type="coiled-coil region" evidence="2">
    <location>
        <begin position="224"/>
        <end position="251"/>
    </location>
</feature>
<dbReference type="InterPro" id="IPR019159">
    <property type="entry name" value="CCDC93_CC"/>
</dbReference>
<protein>
    <recommendedName>
        <fullName evidence="1">Coiled-coil domain-containing protein 93</fullName>
    </recommendedName>
</protein>
<proteinExistence type="predicted"/>
<dbReference type="AlphaFoldDB" id="A0AAV7IRK2"/>